<feature type="transmembrane region" description="Helical" evidence="10">
    <location>
        <begin position="349"/>
        <end position="372"/>
    </location>
</feature>
<dbReference type="InterPro" id="IPR003567">
    <property type="entry name" value="Cyt_c_biogenesis"/>
</dbReference>
<dbReference type="Pfam" id="PF01578">
    <property type="entry name" value="Cytochrom_C_asm"/>
    <property type="match status" value="1"/>
</dbReference>
<feature type="transmembrane region" description="Helical" evidence="10">
    <location>
        <begin position="208"/>
        <end position="227"/>
    </location>
</feature>
<keyword evidence="4" id="KW-0997">Cell inner membrane</keyword>
<evidence type="ECO:0000259" key="12">
    <source>
        <dbReference type="Pfam" id="PF16327"/>
    </source>
</evidence>
<feature type="transmembrane region" description="Helical" evidence="10">
    <location>
        <begin position="275"/>
        <end position="296"/>
    </location>
</feature>
<dbReference type="InterPro" id="IPR002541">
    <property type="entry name" value="Cyt_c_assembly"/>
</dbReference>
<evidence type="ECO:0000256" key="2">
    <source>
        <dbReference type="ARBA" id="ARBA00009186"/>
    </source>
</evidence>
<evidence type="ECO:0000256" key="8">
    <source>
        <dbReference type="ARBA" id="ARBA00023136"/>
    </source>
</evidence>
<feature type="transmembrane region" description="Helical" evidence="10">
    <location>
        <begin position="41"/>
        <end position="61"/>
    </location>
</feature>
<accession>A0A660LB26</accession>
<dbReference type="GO" id="GO:0020037">
    <property type="term" value="F:heme binding"/>
    <property type="evidence" value="ECO:0007669"/>
    <property type="project" value="InterPro"/>
</dbReference>
<keyword evidence="8 10" id="KW-0472">Membrane</keyword>
<keyword evidence="3" id="KW-1003">Cell membrane</keyword>
<feature type="domain" description="Cytochrome c-type biogenesis protein CcmF C-terminal" evidence="12">
    <location>
        <begin position="313"/>
        <end position="560"/>
    </location>
</feature>
<dbReference type="Proteomes" id="UP000278962">
    <property type="component" value="Unassembled WGS sequence"/>
</dbReference>
<organism evidence="13 14">
    <name type="scientific">Solirubrobacter pauli</name>
    <dbReference type="NCBI Taxonomy" id="166793"/>
    <lineage>
        <taxon>Bacteria</taxon>
        <taxon>Bacillati</taxon>
        <taxon>Actinomycetota</taxon>
        <taxon>Thermoleophilia</taxon>
        <taxon>Solirubrobacterales</taxon>
        <taxon>Solirubrobacteraceae</taxon>
        <taxon>Solirubrobacter</taxon>
    </lineage>
</organism>
<feature type="transmembrane region" description="Helical" evidence="10">
    <location>
        <begin position="497"/>
        <end position="519"/>
    </location>
</feature>
<feature type="transmembrane region" description="Helical" evidence="10">
    <location>
        <begin position="308"/>
        <end position="328"/>
    </location>
</feature>
<dbReference type="PANTHER" id="PTHR43653">
    <property type="entry name" value="CYTOCHROME C ASSEMBLY PROTEIN-RELATED"/>
    <property type="match status" value="1"/>
</dbReference>
<keyword evidence="5 10" id="KW-0812">Transmembrane</keyword>
<dbReference type="GO" id="GO:0017004">
    <property type="term" value="P:cytochrome complex assembly"/>
    <property type="evidence" value="ECO:0007669"/>
    <property type="project" value="UniProtKB-KW"/>
</dbReference>
<dbReference type="InterPro" id="IPR003568">
    <property type="entry name" value="Cyt_c_biogenesis_CcmF"/>
</dbReference>
<gene>
    <name evidence="13" type="ORF">C8N24_0889</name>
</gene>
<reference evidence="13 14" key="1">
    <citation type="submission" date="2018-10" db="EMBL/GenBank/DDBJ databases">
        <title>Genomic Encyclopedia of Archaeal and Bacterial Type Strains, Phase II (KMG-II): from individual species to whole genera.</title>
        <authorList>
            <person name="Goeker M."/>
        </authorList>
    </citation>
    <scope>NUCLEOTIDE SEQUENCE [LARGE SCALE GENOMIC DNA]</scope>
    <source>
        <strain evidence="13 14">DSM 14954</strain>
    </source>
</reference>
<feature type="transmembrane region" description="Helical" evidence="10">
    <location>
        <begin position="176"/>
        <end position="196"/>
    </location>
</feature>
<evidence type="ECO:0000256" key="1">
    <source>
        <dbReference type="ARBA" id="ARBA00004429"/>
    </source>
</evidence>
<dbReference type="RefSeq" id="WP_121248373.1">
    <property type="nucleotide sequence ID" value="NZ_RBIL01000001.1"/>
</dbReference>
<feature type="transmembrane region" description="Helical" evidence="10">
    <location>
        <begin position="677"/>
        <end position="697"/>
    </location>
</feature>
<evidence type="ECO:0000313" key="14">
    <source>
        <dbReference type="Proteomes" id="UP000278962"/>
    </source>
</evidence>
<feature type="domain" description="Cytochrome c assembly protein" evidence="11">
    <location>
        <begin position="88"/>
        <end position="294"/>
    </location>
</feature>
<dbReference type="Pfam" id="PF16327">
    <property type="entry name" value="CcmF_C"/>
    <property type="match status" value="1"/>
</dbReference>
<dbReference type="GO" id="GO:0005886">
    <property type="term" value="C:plasma membrane"/>
    <property type="evidence" value="ECO:0007669"/>
    <property type="project" value="UniProtKB-SubCell"/>
</dbReference>
<feature type="transmembrane region" description="Helical" evidence="10">
    <location>
        <begin position="120"/>
        <end position="141"/>
    </location>
</feature>
<sequence length="730" mass="79362">MINAGHACLIVAFAAALYGIAASLYGARARRRDFVASGRRAAYAMAGATAVAFVLLEAAFVRSDFEFAVVASHSSTTTPLFYRLTAMWSSQEGSLLLWLFSLGLWSSIILFITRHKLRALAPYATAVLLGFGAFFAGVMLFGESPFTRADRIVAEGAGLNPLLRDPGMMIHPPMLYSGYTLFAVPFAFGIAALITRRLDAEWIRSTRPFTLAAWCALGFGIVLGARWSYHELDWGGYWMWDPVENASLMPWLTATAFLHSVMIQERRGMLRTWNVSLVLATGVLSILGTFLVRSGVLNSIHAFGASTLGVPFLILLAVMIAGSIFLVATRHESLKSEHRLDSLLSREAVFLLNNFVLVAMCFVVFWGTFFPLIAEAVTGRQRNIGPPVYERFIVPLALILVLLTAIGPVIAWRRATASNFRRNLGKPAIFAVAVLVALLAFGVSGSVTALIMFTFGAFVLGTVVQEFWRGTRARRAVAKEAVPVALVQLVKRNRRRYGGYTVHIGIVVIFVGVAASSSFKDVRDVALRPGETAIVGGREFTYVKPTSELVAAPNGRLERIVFGADLRVDGKPMHTSKDYFPSQDTSLGPVSRFFDGEATTEVALDASLGEDTWAAVAPDIAKLRPQIDEGDEVFDKAADDLTGDQANEFLAVALQGLTDAYAENPPPARFRFEVNPLVTWIWLGSLIAVLGGILAGWPAKRGLTKITSAKYAARVGKDVREPEPAESVPA</sequence>
<evidence type="ECO:0000256" key="10">
    <source>
        <dbReference type="SAM" id="Phobius"/>
    </source>
</evidence>
<dbReference type="GO" id="GO:0015232">
    <property type="term" value="F:heme transmembrane transporter activity"/>
    <property type="evidence" value="ECO:0007669"/>
    <property type="project" value="InterPro"/>
</dbReference>
<name>A0A660LB26_9ACTN</name>
<evidence type="ECO:0000256" key="3">
    <source>
        <dbReference type="ARBA" id="ARBA00022475"/>
    </source>
</evidence>
<dbReference type="PANTHER" id="PTHR43653:SF1">
    <property type="entry name" value="CYTOCHROME C-TYPE BIOGENESIS PROTEIN CCMF"/>
    <property type="match status" value="1"/>
</dbReference>
<evidence type="ECO:0000256" key="9">
    <source>
        <dbReference type="ARBA" id="ARBA00037230"/>
    </source>
</evidence>
<evidence type="ECO:0000256" key="7">
    <source>
        <dbReference type="ARBA" id="ARBA00022989"/>
    </source>
</evidence>
<comment type="caution">
    <text evidence="13">The sequence shown here is derived from an EMBL/GenBank/DDBJ whole genome shotgun (WGS) entry which is preliminary data.</text>
</comment>
<feature type="transmembrane region" description="Helical" evidence="10">
    <location>
        <begin position="6"/>
        <end position="29"/>
    </location>
</feature>
<evidence type="ECO:0000256" key="4">
    <source>
        <dbReference type="ARBA" id="ARBA00022519"/>
    </source>
</evidence>
<protein>
    <submittedName>
        <fullName evidence="13">Cytochrome c-type biogenesis protein CcmF</fullName>
    </submittedName>
</protein>
<keyword evidence="6" id="KW-0201">Cytochrome c-type biogenesis</keyword>
<feature type="transmembrane region" description="Helical" evidence="10">
    <location>
        <begin position="247"/>
        <end position="263"/>
    </location>
</feature>
<evidence type="ECO:0000259" key="11">
    <source>
        <dbReference type="Pfam" id="PF01578"/>
    </source>
</evidence>
<comment type="subcellular location">
    <subcellularLocation>
        <location evidence="1">Cell inner membrane</location>
        <topology evidence="1">Multi-pass membrane protein</topology>
    </subcellularLocation>
</comment>
<dbReference type="EMBL" id="RBIL01000001">
    <property type="protein sequence ID" value="RKQ91073.1"/>
    <property type="molecule type" value="Genomic_DNA"/>
</dbReference>
<comment type="similarity">
    <text evidence="2">Belongs to the CcmF/CycK/Ccl1/NrfE/CcsA family.</text>
</comment>
<feature type="transmembrane region" description="Helical" evidence="10">
    <location>
        <begin position="449"/>
        <end position="468"/>
    </location>
</feature>
<dbReference type="InterPro" id="IPR032523">
    <property type="entry name" value="CcmF_C"/>
</dbReference>
<dbReference type="PRINTS" id="PR01410">
    <property type="entry name" value="CCBIOGENESIS"/>
</dbReference>
<evidence type="ECO:0000256" key="6">
    <source>
        <dbReference type="ARBA" id="ARBA00022748"/>
    </source>
</evidence>
<keyword evidence="7 10" id="KW-1133">Transmembrane helix</keyword>
<dbReference type="PRINTS" id="PR01411">
    <property type="entry name" value="CCMFBIOGNSIS"/>
</dbReference>
<keyword evidence="14" id="KW-1185">Reference proteome</keyword>
<comment type="function">
    <text evidence="9">Required for the biogenesis of c-type cytochromes. Possible subunit of a heme lyase.</text>
</comment>
<proteinExistence type="inferred from homology"/>
<feature type="transmembrane region" description="Helical" evidence="10">
    <location>
        <begin position="392"/>
        <end position="412"/>
    </location>
</feature>
<dbReference type="AlphaFoldDB" id="A0A660LB26"/>
<feature type="transmembrane region" description="Helical" evidence="10">
    <location>
        <begin position="424"/>
        <end position="443"/>
    </location>
</feature>
<dbReference type="OrthoDB" id="9814290at2"/>
<feature type="transmembrane region" description="Helical" evidence="10">
    <location>
        <begin position="95"/>
        <end position="113"/>
    </location>
</feature>
<evidence type="ECO:0000256" key="5">
    <source>
        <dbReference type="ARBA" id="ARBA00022692"/>
    </source>
</evidence>
<evidence type="ECO:0000313" key="13">
    <source>
        <dbReference type="EMBL" id="RKQ91073.1"/>
    </source>
</evidence>